<dbReference type="PANTHER" id="PTHR11403">
    <property type="entry name" value="CYTOCHROME C OXIDASE SUBUNIT III"/>
    <property type="match status" value="1"/>
</dbReference>
<dbReference type="InterPro" id="IPR000298">
    <property type="entry name" value="Cyt_c_oxidase-like_su3"/>
</dbReference>
<comment type="similarity">
    <text evidence="2 6">Belongs to the cytochrome c oxidase subunit 3 family.</text>
</comment>
<evidence type="ECO:0000256" key="4">
    <source>
        <dbReference type="ARBA" id="ARBA00022989"/>
    </source>
</evidence>
<evidence type="ECO:0000313" key="9">
    <source>
        <dbReference type="EMBL" id="KAA6434494.1"/>
    </source>
</evidence>
<dbReference type="GO" id="GO:0004129">
    <property type="term" value="F:cytochrome-c oxidase activity"/>
    <property type="evidence" value="ECO:0007669"/>
    <property type="project" value="InterPro"/>
</dbReference>
<feature type="transmembrane region" description="Helical" evidence="7">
    <location>
        <begin position="29"/>
        <end position="50"/>
    </location>
</feature>
<dbReference type="EMBL" id="JBGOGF010000002">
    <property type="protein sequence ID" value="MFA1770409.1"/>
    <property type="molecule type" value="Genomic_DNA"/>
</dbReference>
<keyword evidence="5 7" id="KW-0472">Membrane</keyword>
<evidence type="ECO:0000256" key="7">
    <source>
        <dbReference type="SAM" id="Phobius"/>
    </source>
</evidence>
<protein>
    <submittedName>
        <fullName evidence="9">Cytochrome c oxidase subunit III</fullName>
    </submittedName>
    <submittedName>
        <fullName evidence="10">Heme-copper oxidase subunit III</fullName>
    </submittedName>
</protein>
<comment type="caution">
    <text evidence="9">The sequence shown here is derived from an EMBL/GenBank/DDBJ whole genome shotgun (WGS) entry which is preliminary data.</text>
</comment>
<dbReference type="InterPro" id="IPR013833">
    <property type="entry name" value="Cyt_c_oxidase_su3_a-hlx"/>
</dbReference>
<reference evidence="9 11" key="1">
    <citation type="submission" date="2019-07" db="EMBL/GenBank/DDBJ databases">
        <authorList>
            <person name="Qu J.-H."/>
        </authorList>
    </citation>
    <scope>NUCLEOTIDE SEQUENCE [LARGE SCALE GENOMIC DNA]</scope>
    <source>
        <strain evidence="9 11">MDT1-10-3</strain>
    </source>
</reference>
<name>A0A5M8QHP8_9BACT</name>
<evidence type="ECO:0000256" key="2">
    <source>
        <dbReference type="ARBA" id="ARBA00010581"/>
    </source>
</evidence>
<feature type="transmembrane region" description="Helical" evidence="7">
    <location>
        <begin position="100"/>
        <end position="119"/>
    </location>
</feature>
<dbReference type="PANTHER" id="PTHR11403:SF10">
    <property type="entry name" value="CYTOCHROME C OXIDASE"/>
    <property type="match status" value="1"/>
</dbReference>
<keyword evidence="4 7" id="KW-1133">Transmembrane helix</keyword>
<feature type="transmembrane region" description="Helical" evidence="7">
    <location>
        <begin position="191"/>
        <end position="209"/>
    </location>
</feature>
<proteinExistence type="inferred from homology"/>
<dbReference type="GO" id="GO:0005886">
    <property type="term" value="C:plasma membrane"/>
    <property type="evidence" value="ECO:0007669"/>
    <property type="project" value="UniProtKB-SubCell"/>
</dbReference>
<evidence type="ECO:0000256" key="6">
    <source>
        <dbReference type="RuleBase" id="RU003376"/>
    </source>
</evidence>
<dbReference type="SUPFAM" id="SSF81452">
    <property type="entry name" value="Cytochrome c oxidase subunit III-like"/>
    <property type="match status" value="1"/>
</dbReference>
<dbReference type="EMBL" id="VKKZ01000020">
    <property type="protein sequence ID" value="KAA6434494.1"/>
    <property type="molecule type" value="Genomic_DNA"/>
</dbReference>
<evidence type="ECO:0000256" key="5">
    <source>
        <dbReference type="ARBA" id="ARBA00023136"/>
    </source>
</evidence>
<dbReference type="OrthoDB" id="9810850at2"/>
<evidence type="ECO:0000313" key="12">
    <source>
        <dbReference type="Proteomes" id="UP001570846"/>
    </source>
</evidence>
<sequence>MKSENQNKIGAGKMSSFEKIEKVPPLKMLLYASMAGMGILFLLLTVMFLYKASEETTPVGFILPKLFSVSTVLILVSGFYMQQVPAFYAQDDLMNMKKRLVWALVLGLGFALAQIVAWYEMAEARVFFDGHPAGTFLYLLSALHLLHIAGGLAFTSYLFLKVNRASKDPIRSLVFNRDPYRLMQVQTLRSYWNFLDGLWIALYFVFLFAL</sequence>
<evidence type="ECO:0000256" key="1">
    <source>
        <dbReference type="ARBA" id="ARBA00004141"/>
    </source>
</evidence>
<dbReference type="InterPro" id="IPR035973">
    <property type="entry name" value="Cyt_c_oxidase_su3-like_sf"/>
</dbReference>
<feature type="domain" description="Heme-copper oxidase subunit III family profile" evidence="8">
    <location>
        <begin position="39"/>
        <end position="210"/>
    </location>
</feature>
<evidence type="ECO:0000313" key="11">
    <source>
        <dbReference type="Proteomes" id="UP000323866"/>
    </source>
</evidence>
<dbReference type="Proteomes" id="UP000323866">
    <property type="component" value="Unassembled WGS sequence"/>
</dbReference>
<organism evidence="9 11">
    <name type="scientific">Rufibacter glacialis</name>
    <dbReference type="NCBI Taxonomy" id="1259555"/>
    <lineage>
        <taxon>Bacteria</taxon>
        <taxon>Pseudomonadati</taxon>
        <taxon>Bacteroidota</taxon>
        <taxon>Cytophagia</taxon>
        <taxon>Cytophagales</taxon>
        <taxon>Hymenobacteraceae</taxon>
        <taxon>Rufibacter</taxon>
    </lineage>
</organism>
<gene>
    <name evidence="10" type="ORF">ACD591_03835</name>
    <name evidence="9" type="ORF">FOE74_09905</name>
</gene>
<keyword evidence="3 6" id="KW-0812">Transmembrane</keyword>
<accession>A0A5M8QHP8</accession>
<dbReference type="GO" id="GO:0019646">
    <property type="term" value="P:aerobic electron transport chain"/>
    <property type="evidence" value="ECO:0007669"/>
    <property type="project" value="InterPro"/>
</dbReference>
<dbReference type="Gene3D" id="1.20.120.80">
    <property type="entry name" value="Cytochrome c oxidase, subunit III, four-helix bundle"/>
    <property type="match status" value="1"/>
</dbReference>
<reference evidence="9 11" key="2">
    <citation type="submission" date="2019-09" db="EMBL/GenBank/DDBJ databases">
        <title>A bacterium isolated from glacier soil.</title>
        <authorList>
            <person name="Liu Q."/>
        </authorList>
    </citation>
    <scope>NUCLEOTIDE SEQUENCE [LARGE SCALE GENOMIC DNA]</scope>
    <source>
        <strain evidence="9 11">MDT1-10-3</strain>
    </source>
</reference>
<dbReference type="Proteomes" id="UP001570846">
    <property type="component" value="Unassembled WGS sequence"/>
</dbReference>
<dbReference type="InterPro" id="IPR024791">
    <property type="entry name" value="Cyt_c/ubiquinol_Oxase_su3"/>
</dbReference>
<keyword evidence="12" id="KW-1185">Reference proteome</keyword>
<dbReference type="PROSITE" id="PS50253">
    <property type="entry name" value="COX3"/>
    <property type="match status" value="1"/>
</dbReference>
<reference evidence="10 12" key="3">
    <citation type="submission" date="2024-08" db="EMBL/GenBank/DDBJ databases">
        <authorList>
            <person name="Wei W."/>
        </authorList>
    </citation>
    <scope>NUCLEOTIDE SEQUENCE [LARGE SCALE GENOMIC DNA]</scope>
    <source>
        <strain evidence="10 12">XU2</strain>
    </source>
</reference>
<feature type="transmembrane region" description="Helical" evidence="7">
    <location>
        <begin position="139"/>
        <end position="160"/>
    </location>
</feature>
<evidence type="ECO:0000259" key="8">
    <source>
        <dbReference type="PROSITE" id="PS50253"/>
    </source>
</evidence>
<feature type="transmembrane region" description="Helical" evidence="7">
    <location>
        <begin position="62"/>
        <end position="80"/>
    </location>
</feature>
<dbReference type="RefSeq" id="WP_149098437.1">
    <property type="nucleotide sequence ID" value="NZ_BMMG01000003.1"/>
</dbReference>
<evidence type="ECO:0000313" key="10">
    <source>
        <dbReference type="EMBL" id="MFA1770409.1"/>
    </source>
</evidence>
<comment type="subcellular location">
    <subcellularLocation>
        <location evidence="6">Cell membrane</location>
        <topology evidence="6">Multi-pass membrane protein</topology>
    </subcellularLocation>
    <subcellularLocation>
        <location evidence="1">Membrane</location>
        <topology evidence="1">Multi-pass membrane protein</topology>
    </subcellularLocation>
</comment>
<dbReference type="AlphaFoldDB" id="A0A5M8QHP8"/>
<evidence type="ECO:0000256" key="3">
    <source>
        <dbReference type="ARBA" id="ARBA00022692"/>
    </source>
</evidence>